<evidence type="ECO:0000259" key="2">
    <source>
        <dbReference type="Pfam" id="PF12867"/>
    </source>
</evidence>
<reference evidence="3 4" key="1">
    <citation type="submission" date="2022-04" db="EMBL/GenBank/DDBJ databases">
        <title>Genome diversity in the genus Frankia.</title>
        <authorList>
            <person name="Carlos-Shanley C."/>
            <person name="Hahn D."/>
        </authorList>
    </citation>
    <scope>NUCLEOTIDE SEQUENCE [LARGE SCALE GENOMIC DNA]</scope>
    <source>
        <strain evidence="3 4">Ag45/Mut15</strain>
    </source>
</reference>
<keyword evidence="4" id="KW-1185">Reference proteome</keyword>
<name>A0ABT0K5Q8_9ACTN</name>
<dbReference type="InterPro" id="IPR024775">
    <property type="entry name" value="DinB-like"/>
</dbReference>
<evidence type="ECO:0000313" key="3">
    <source>
        <dbReference type="EMBL" id="MCK9879036.1"/>
    </source>
</evidence>
<dbReference type="SUPFAM" id="SSF109854">
    <property type="entry name" value="DinB/YfiT-like putative metalloenzymes"/>
    <property type="match status" value="1"/>
</dbReference>
<sequence length="205" mass="21974">MTSNTTTTRPATTQPATPRPATAGLALNSLLRSQVDEHWNEQLRPRLAGLSDDEYFWEPAADCWNVRPRGSGTAPVQGGSGAMTIDFAMPAPEPAPVTTIAWRLGHVIVGVLAMRNAAHFGRTPTDYLSFEYAPDAATALAQLDAEYTTWLAGVTALGEAGLARPCGPAEGPFADLPMAALVLHIHRELIHHLAEVCLLRDLNQS</sequence>
<accession>A0ABT0K5Q8</accession>
<dbReference type="InterPro" id="IPR034660">
    <property type="entry name" value="DinB/YfiT-like"/>
</dbReference>
<feature type="domain" description="DinB-like" evidence="2">
    <location>
        <begin position="35"/>
        <end position="195"/>
    </location>
</feature>
<proteinExistence type="predicted"/>
<dbReference type="Pfam" id="PF12867">
    <property type="entry name" value="DinB_2"/>
    <property type="match status" value="1"/>
</dbReference>
<dbReference type="EMBL" id="JALKFT010000061">
    <property type="protein sequence ID" value="MCK9879036.1"/>
    <property type="molecule type" value="Genomic_DNA"/>
</dbReference>
<comment type="caution">
    <text evidence="3">The sequence shown here is derived from an EMBL/GenBank/DDBJ whole genome shotgun (WGS) entry which is preliminary data.</text>
</comment>
<protein>
    <submittedName>
        <fullName evidence="3">DinB family protein</fullName>
    </submittedName>
</protein>
<evidence type="ECO:0000256" key="1">
    <source>
        <dbReference type="SAM" id="MobiDB-lite"/>
    </source>
</evidence>
<feature type="region of interest" description="Disordered" evidence="1">
    <location>
        <begin position="1"/>
        <end position="21"/>
    </location>
</feature>
<organism evidence="3 4">
    <name type="scientific">Frankia umida</name>
    <dbReference type="NCBI Taxonomy" id="573489"/>
    <lineage>
        <taxon>Bacteria</taxon>
        <taxon>Bacillati</taxon>
        <taxon>Actinomycetota</taxon>
        <taxon>Actinomycetes</taxon>
        <taxon>Frankiales</taxon>
        <taxon>Frankiaceae</taxon>
        <taxon>Frankia</taxon>
    </lineage>
</organism>
<evidence type="ECO:0000313" key="4">
    <source>
        <dbReference type="Proteomes" id="UP001201873"/>
    </source>
</evidence>
<dbReference type="Proteomes" id="UP001201873">
    <property type="component" value="Unassembled WGS sequence"/>
</dbReference>
<gene>
    <name evidence="3" type="ORF">MXD59_25310</name>
</gene>